<dbReference type="Proteomes" id="UP000010809">
    <property type="component" value="Chromosome"/>
</dbReference>
<accession>L0E121</accession>
<dbReference type="eggNOG" id="COG4680">
    <property type="taxonomic scope" value="Bacteria"/>
</dbReference>
<evidence type="ECO:0000313" key="2">
    <source>
        <dbReference type="Proteomes" id="UP000010809"/>
    </source>
</evidence>
<organism evidence="1 2">
    <name type="scientific">Thioalkalivibrio nitratireducens (strain DSM 14787 / UNIQEM 213 / ALEN2)</name>
    <dbReference type="NCBI Taxonomy" id="1255043"/>
    <lineage>
        <taxon>Bacteria</taxon>
        <taxon>Pseudomonadati</taxon>
        <taxon>Pseudomonadota</taxon>
        <taxon>Gammaproteobacteria</taxon>
        <taxon>Chromatiales</taxon>
        <taxon>Ectothiorhodospiraceae</taxon>
        <taxon>Thioalkalivibrio</taxon>
    </lineage>
</organism>
<dbReference type="HOGENOM" id="CLU_153067_2_1_6"/>
<proteinExistence type="predicted"/>
<dbReference type="AlphaFoldDB" id="L0E121"/>
<reference evidence="1" key="1">
    <citation type="submission" date="2015-12" db="EMBL/GenBank/DDBJ databases">
        <authorList>
            <person name="Tikhonova T.V."/>
            <person name="Pavlov A.R."/>
            <person name="Beletsky A.V."/>
            <person name="Mardanov A.V."/>
            <person name="Sorokin D.Y."/>
            <person name="Ravin N.V."/>
            <person name="Popov V.O."/>
        </authorList>
    </citation>
    <scope>NUCLEOTIDE SEQUENCE</scope>
    <source>
        <strain evidence="1">DSM 14787</strain>
    </source>
</reference>
<gene>
    <name evidence="1" type="ordered locus">TVNIR_3295</name>
</gene>
<dbReference type="EMBL" id="CP003989">
    <property type="protein sequence ID" value="AGA34932.1"/>
    <property type="molecule type" value="Genomic_DNA"/>
</dbReference>
<dbReference type="STRING" id="1255043.TVNIR_3295"/>
<dbReference type="KEGG" id="tni:TVNIR_3295"/>
<evidence type="ECO:0000313" key="1">
    <source>
        <dbReference type="EMBL" id="AGA34932.1"/>
    </source>
</evidence>
<protein>
    <submittedName>
        <fullName evidence="1">Uncharacterized protein</fullName>
    </submittedName>
</protein>
<keyword evidence="2" id="KW-1185">Reference proteome</keyword>
<name>L0E121_THIND</name>
<sequence length="86" mass="9765">MRLLGRKKLEDLWGVDPETDRWLTGWVAEIAHARWREPSELLTQFPGARVGSSQGQFLFPVCGGGTMIETLFLFHQQVALIQALKQ</sequence>